<dbReference type="Proteomes" id="UP000623958">
    <property type="component" value="Unassembled WGS sequence"/>
</dbReference>
<dbReference type="InterPro" id="IPR027385">
    <property type="entry name" value="Beta-barrel_OMP"/>
</dbReference>
<evidence type="ECO:0000313" key="4">
    <source>
        <dbReference type="EMBL" id="GHH54303.1"/>
    </source>
</evidence>
<feature type="signal peptide" evidence="2">
    <location>
        <begin position="1"/>
        <end position="20"/>
    </location>
</feature>
<dbReference type="RefSeq" id="WP_140725001.1">
    <property type="nucleotide sequence ID" value="NZ_BNBA01000014.1"/>
</dbReference>
<keyword evidence="1 2" id="KW-0732">Signal</keyword>
<sequence>MKASLLALGLIAALPFAASAADNLSYNYVEGNYTKTNADNGDADGWGFKGSYAFHPNWSVFGDYNKQSLDHSDLDVQQYRLGVGYNYTIAPSTDLVARVAYNKFNPDRSPNGVKYDFDGYSAEVGLRNAFGQHFEVYALAGYEDYSKKHGVNPDGEFYGRLGGQVKLNQNWGINGDIKMAKGGDKEWSVGPRFSW</sequence>
<keyword evidence="5" id="KW-1185">Reference proteome</keyword>
<feature type="chain" id="PRO_5038009321" evidence="2">
    <location>
        <begin position="21"/>
        <end position="195"/>
    </location>
</feature>
<dbReference type="Pfam" id="PF13505">
    <property type="entry name" value="OMP_b-brl"/>
    <property type="match status" value="1"/>
</dbReference>
<evidence type="ECO:0000259" key="3">
    <source>
        <dbReference type="Pfam" id="PF13505"/>
    </source>
</evidence>
<dbReference type="AlphaFoldDB" id="A0A919KI85"/>
<feature type="domain" description="Outer membrane protein beta-barrel" evidence="3">
    <location>
        <begin position="7"/>
        <end position="146"/>
    </location>
</feature>
<dbReference type="EMBL" id="BNBA01000014">
    <property type="protein sequence ID" value="GHH54303.1"/>
    <property type="molecule type" value="Genomic_DNA"/>
</dbReference>
<gene>
    <name evidence="4" type="ORF">GCM10009090_20890</name>
</gene>
<dbReference type="InterPro" id="IPR026364">
    <property type="entry name" value="Ax21"/>
</dbReference>
<reference evidence="4" key="1">
    <citation type="journal article" date="2014" name="Int. J. Syst. Evol. Microbiol.">
        <title>Complete genome sequence of Corynebacterium casei LMG S-19264T (=DSM 44701T), isolated from a smear-ripened cheese.</title>
        <authorList>
            <consortium name="US DOE Joint Genome Institute (JGI-PGF)"/>
            <person name="Walter F."/>
            <person name="Albersmeier A."/>
            <person name="Kalinowski J."/>
            <person name="Ruckert C."/>
        </authorList>
    </citation>
    <scope>NUCLEOTIDE SEQUENCE</scope>
    <source>
        <strain evidence="4">JCM 13306</strain>
    </source>
</reference>
<reference evidence="4" key="2">
    <citation type="submission" date="2020-09" db="EMBL/GenBank/DDBJ databases">
        <authorList>
            <person name="Sun Q."/>
            <person name="Ohkuma M."/>
        </authorList>
    </citation>
    <scope>NUCLEOTIDE SEQUENCE</scope>
    <source>
        <strain evidence="4">JCM 13306</strain>
    </source>
</reference>
<evidence type="ECO:0000256" key="2">
    <source>
        <dbReference type="SAM" id="SignalP"/>
    </source>
</evidence>
<dbReference type="SUPFAM" id="SSF56935">
    <property type="entry name" value="Porins"/>
    <property type="match status" value="1"/>
</dbReference>
<protein>
    <submittedName>
        <fullName evidence="4">Ax21 family protein</fullName>
    </submittedName>
</protein>
<dbReference type="NCBIfam" id="TIGR04273">
    <property type="entry name" value="Y_sulf_Ax21"/>
    <property type="match status" value="1"/>
</dbReference>
<dbReference type="NCBIfam" id="NF041455">
    <property type="entry name" value="DSF_Ax21"/>
    <property type="match status" value="1"/>
</dbReference>
<dbReference type="InterPro" id="IPR023614">
    <property type="entry name" value="Porin_dom_sf"/>
</dbReference>
<evidence type="ECO:0000313" key="5">
    <source>
        <dbReference type="Proteomes" id="UP000623958"/>
    </source>
</evidence>
<name>A0A919KI85_9XANT</name>
<dbReference type="Gene3D" id="2.40.160.10">
    <property type="entry name" value="Porin"/>
    <property type="match status" value="1"/>
</dbReference>
<accession>A0A919KI85</accession>
<organism evidence="4 5">
    <name type="scientific">Xanthomonas boreopolis</name>
    <dbReference type="NCBI Taxonomy" id="86183"/>
    <lineage>
        <taxon>Bacteria</taxon>
        <taxon>Pseudomonadati</taxon>
        <taxon>Pseudomonadota</taxon>
        <taxon>Gammaproteobacteria</taxon>
        <taxon>Lysobacterales</taxon>
        <taxon>Lysobacteraceae</taxon>
        <taxon>Xanthomonas</taxon>
    </lineage>
</organism>
<comment type="caution">
    <text evidence="4">The sequence shown here is derived from an EMBL/GenBank/DDBJ whole genome shotgun (WGS) entry which is preliminary data.</text>
</comment>
<evidence type="ECO:0000256" key="1">
    <source>
        <dbReference type="ARBA" id="ARBA00022729"/>
    </source>
</evidence>
<proteinExistence type="predicted"/>